<evidence type="ECO:0000256" key="1">
    <source>
        <dbReference type="ARBA" id="ARBA00001911"/>
    </source>
</evidence>
<dbReference type="RefSeq" id="XP_024731274.1">
    <property type="nucleotide sequence ID" value="XM_024887297.1"/>
</dbReference>
<feature type="compositionally biased region" description="Low complexity" evidence="4">
    <location>
        <begin position="8"/>
        <end position="27"/>
    </location>
</feature>
<evidence type="ECO:0000256" key="3">
    <source>
        <dbReference type="ARBA" id="ARBA00023235"/>
    </source>
</evidence>
<reference evidence="6 7" key="1">
    <citation type="submission" date="2016-04" db="EMBL/GenBank/DDBJ databases">
        <title>A degradative enzymes factory behind the ericoid mycorrhizal symbiosis.</title>
        <authorList>
            <consortium name="DOE Joint Genome Institute"/>
            <person name="Martino E."/>
            <person name="Morin E."/>
            <person name="Grelet G."/>
            <person name="Kuo A."/>
            <person name="Kohler A."/>
            <person name="Daghino S."/>
            <person name="Barry K."/>
            <person name="Choi C."/>
            <person name="Cichocki N."/>
            <person name="Clum A."/>
            <person name="Copeland A."/>
            <person name="Hainaut M."/>
            <person name="Haridas S."/>
            <person name="Labutti K."/>
            <person name="Lindquist E."/>
            <person name="Lipzen A."/>
            <person name="Khouja H.-R."/>
            <person name="Murat C."/>
            <person name="Ohm R."/>
            <person name="Olson A."/>
            <person name="Spatafora J."/>
            <person name="Veneault-Fourrey C."/>
            <person name="Henrissat B."/>
            <person name="Grigoriev I."/>
            <person name="Martin F."/>
            <person name="Perotto S."/>
        </authorList>
    </citation>
    <scope>NUCLEOTIDE SEQUENCE [LARGE SCALE GENOMIC DNA]</scope>
    <source>
        <strain evidence="6 7">E</strain>
    </source>
</reference>
<dbReference type="AlphaFoldDB" id="A0A2J6SUC8"/>
<feature type="region of interest" description="Disordered" evidence="4">
    <location>
        <begin position="1"/>
        <end position="27"/>
    </location>
</feature>
<evidence type="ECO:0000256" key="4">
    <source>
        <dbReference type="SAM" id="MobiDB-lite"/>
    </source>
</evidence>
<comment type="cofactor">
    <cofactor evidence="1">
        <name>NAD(+)</name>
        <dbReference type="ChEBI" id="CHEBI:57540"/>
    </cofactor>
</comment>
<dbReference type="Pfam" id="PF01370">
    <property type="entry name" value="Epimerase"/>
    <property type="match status" value="1"/>
</dbReference>
<dbReference type="SUPFAM" id="SSF51735">
    <property type="entry name" value="NAD(P)-binding Rossmann-fold domains"/>
    <property type="match status" value="1"/>
</dbReference>
<dbReference type="GO" id="GO:0006012">
    <property type="term" value="P:galactose metabolic process"/>
    <property type="evidence" value="ECO:0007669"/>
    <property type="project" value="InterPro"/>
</dbReference>
<keyword evidence="7" id="KW-1185">Reference proteome</keyword>
<dbReference type="InParanoid" id="A0A2J6SUC8"/>
<dbReference type="OrthoDB" id="9402762at2759"/>
<dbReference type="InterPro" id="IPR001509">
    <property type="entry name" value="Epimerase_deHydtase"/>
</dbReference>
<evidence type="ECO:0000256" key="2">
    <source>
        <dbReference type="ARBA" id="ARBA00023027"/>
    </source>
</evidence>
<feature type="domain" description="NAD-dependent epimerase/dehydratase" evidence="5">
    <location>
        <begin position="45"/>
        <end position="357"/>
    </location>
</feature>
<organism evidence="6 7">
    <name type="scientific">Hyaloscypha bicolor E</name>
    <dbReference type="NCBI Taxonomy" id="1095630"/>
    <lineage>
        <taxon>Eukaryota</taxon>
        <taxon>Fungi</taxon>
        <taxon>Dikarya</taxon>
        <taxon>Ascomycota</taxon>
        <taxon>Pezizomycotina</taxon>
        <taxon>Leotiomycetes</taxon>
        <taxon>Helotiales</taxon>
        <taxon>Hyaloscyphaceae</taxon>
        <taxon>Hyaloscypha</taxon>
        <taxon>Hyaloscypha bicolor</taxon>
    </lineage>
</organism>
<evidence type="ECO:0000259" key="5">
    <source>
        <dbReference type="Pfam" id="PF01370"/>
    </source>
</evidence>
<dbReference type="GeneID" id="36595373"/>
<evidence type="ECO:0000313" key="7">
    <source>
        <dbReference type="Proteomes" id="UP000235371"/>
    </source>
</evidence>
<dbReference type="Proteomes" id="UP000235371">
    <property type="component" value="Unassembled WGS sequence"/>
</dbReference>
<dbReference type="InterPro" id="IPR005886">
    <property type="entry name" value="UDP_G4E"/>
</dbReference>
<gene>
    <name evidence="6" type="ORF">K444DRAFT_667458</name>
</gene>
<name>A0A2J6SUC8_9HELO</name>
<accession>A0A2J6SUC8</accession>
<dbReference type="Gene3D" id="3.40.50.720">
    <property type="entry name" value="NAD(P)-binding Rossmann-like Domain"/>
    <property type="match status" value="1"/>
</dbReference>
<protein>
    <submittedName>
        <fullName evidence="6">Putative UDP-glucose 4-epimerase</fullName>
    </submittedName>
</protein>
<evidence type="ECO:0000313" key="6">
    <source>
        <dbReference type="EMBL" id="PMD54370.1"/>
    </source>
</evidence>
<dbReference type="FunFam" id="3.40.50.720:FF:000418">
    <property type="entry name" value="UDP-glucose 4-epimerase 5"/>
    <property type="match status" value="1"/>
</dbReference>
<keyword evidence="2" id="KW-0520">NAD</keyword>
<dbReference type="NCBIfam" id="TIGR01179">
    <property type="entry name" value="galE"/>
    <property type="match status" value="1"/>
</dbReference>
<dbReference type="InterPro" id="IPR036291">
    <property type="entry name" value="NAD(P)-bd_dom_sf"/>
</dbReference>
<keyword evidence="3" id="KW-0413">Isomerase</keyword>
<dbReference type="PANTHER" id="PTHR43725:SF3">
    <property type="entry name" value="UDP-GLUCOSE 4-EPIMERASE (EUROFUNG)"/>
    <property type="match status" value="1"/>
</dbReference>
<dbReference type="PANTHER" id="PTHR43725">
    <property type="entry name" value="UDP-GLUCOSE 4-EPIMERASE"/>
    <property type="match status" value="1"/>
</dbReference>
<dbReference type="STRING" id="1095630.A0A2J6SUC8"/>
<dbReference type="GO" id="GO:0003978">
    <property type="term" value="F:UDP-glucose 4-epimerase activity"/>
    <property type="evidence" value="ECO:0007669"/>
    <property type="project" value="InterPro"/>
</dbReference>
<dbReference type="GO" id="GO:0005829">
    <property type="term" value="C:cytosol"/>
    <property type="evidence" value="ECO:0007669"/>
    <property type="project" value="TreeGrafter"/>
</dbReference>
<dbReference type="EMBL" id="KZ613865">
    <property type="protein sequence ID" value="PMD54370.1"/>
    <property type="molecule type" value="Genomic_DNA"/>
</dbReference>
<proteinExistence type="predicted"/>
<dbReference type="Gene3D" id="3.90.25.10">
    <property type="entry name" value="UDP-galactose 4-epimerase, domain 1"/>
    <property type="match status" value="1"/>
</dbReference>
<sequence>MDHHSDSDISSQRHVHSSSVSSLDTQSTGIDDACEDLQDSDREYIVVVGGLGYIGSHTCLELLKSGYNIVVIDNLSNSFRSVYTRLQTLGKNYFDTRCEPMPQMHLYVSDYRDEAAMKQILGEYVRPHTSHQLLEGEARIESRIRGVIHFGAYKSVSESIQQPLKYYANNVAGLVEFCSILNSFQIKTFVFSSSATVYGSIANSGMPLREEHCTHQEEAFSDHDGVTKTVLGGCTGLTNPYGRTKWMCEAILSDLALADPEWTVLALRYFNPVGCDASGLLREDPRGVPTNLMPVVLRVLTGVSPVLDVFGTDYPTVDGTAVRDFIHVTDLARGHIAALAAAFDGRVPKGFRTYNLGSGKGHSVLDVVSAVESASSSKIPLRILGRREGDVGSCVAMPKRAETELDWKTEKSLETCCRDVCNFLDKFKRPAMPVV</sequence>